<name>A0ABS5NDT8_TSUPA</name>
<gene>
    <name evidence="1" type="ORF">KFZ73_14425</name>
</gene>
<dbReference type="Proteomes" id="UP000676853">
    <property type="component" value="Unassembled WGS sequence"/>
</dbReference>
<protein>
    <recommendedName>
        <fullName evidence="3">Phage protein</fullName>
    </recommendedName>
</protein>
<evidence type="ECO:0000313" key="2">
    <source>
        <dbReference type="Proteomes" id="UP000676853"/>
    </source>
</evidence>
<reference evidence="1 2" key="1">
    <citation type="submission" date="2021-04" db="EMBL/GenBank/DDBJ databases">
        <title>Whole genome sequence analysis of a thiophenic sulfur metabolizing bacteria.</title>
        <authorList>
            <person name="Akhtar N."/>
            <person name="Akram J."/>
            <person name="Aslam A."/>
        </authorList>
    </citation>
    <scope>NUCLEOTIDE SEQUENCE [LARGE SCALE GENOMIC DNA]</scope>
    <source>
        <strain evidence="1 2">3OW</strain>
    </source>
</reference>
<comment type="caution">
    <text evidence="1">The sequence shown here is derived from an EMBL/GenBank/DDBJ whole genome shotgun (WGS) entry which is preliminary data.</text>
</comment>
<evidence type="ECO:0008006" key="3">
    <source>
        <dbReference type="Google" id="ProtNLM"/>
    </source>
</evidence>
<dbReference type="EMBL" id="JAGXOE010000034">
    <property type="protein sequence ID" value="MBS4102429.1"/>
    <property type="molecule type" value="Genomic_DNA"/>
</dbReference>
<dbReference type="RefSeq" id="WP_212554147.1">
    <property type="nucleotide sequence ID" value="NZ_JAGXOE010000034.1"/>
</dbReference>
<organism evidence="1 2">
    <name type="scientific">Tsukamurella paurometabola</name>
    <name type="common">Corynebacterium paurometabolum</name>
    <dbReference type="NCBI Taxonomy" id="2061"/>
    <lineage>
        <taxon>Bacteria</taxon>
        <taxon>Bacillati</taxon>
        <taxon>Actinomycetota</taxon>
        <taxon>Actinomycetes</taxon>
        <taxon>Mycobacteriales</taxon>
        <taxon>Tsukamurellaceae</taxon>
        <taxon>Tsukamurella</taxon>
    </lineage>
</organism>
<keyword evidence="2" id="KW-1185">Reference proteome</keyword>
<proteinExistence type="predicted"/>
<sequence>MKRDIEFKLALSDTDLEEYNTSAEWFRNLEVGDRIQLIQGGVSRDKTVVSVDDSSFTLIDTWAYEEGYW</sequence>
<evidence type="ECO:0000313" key="1">
    <source>
        <dbReference type="EMBL" id="MBS4102429.1"/>
    </source>
</evidence>
<accession>A0ABS5NDT8</accession>